<dbReference type="Proteomes" id="UP000829401">
    <property type="component" value="Chromosome"/>
</dbReference>
<evidence type="ECO:0000313" key="8">
    <source>
        <dbReference type="Proteomes" id="UP000829401"/>
    </source>
</evidence>
<protein>
    <recommendedName>
        <fullName evidence="4">RNA pseudouridylate synthase</fullName>
    </recommendedName>
    <alternativeName>
        <fullName evidence="5">RNA-uridine isomerase</fullName>
    </alternativeName>
</protein>
<comment type="similarity">
    <text evidence="2">Belongs to the pseudouridine synthase RluA family.</text>
</comment>
<evidence type="ECO:0000256" key="5">
    <source>
        <dbReference type="ARBA" id="ARBA00033164"/>
    </source>
</evidence>
<evidence type="ECO:0000256" key="4">
    <source>
        <dbReference type="ARBA" id="ARBA00031870"/>
    </source>
</evidence>
<evidence type="ECO:0000259" key="6">
    <source>
        <dbReference type="Pfam" id="PF00849"/>
    </source>
</evidence>
<evidence type="ECO:0000256" key="3">
    <source>
        <dbReference type="ARBA" id="ARBA00023235"/>
    </source>
</evidence>
<dbReference type="RefSeq" id="WP_021295502.1">
    <property type="nucleotide sequence ID" value="NZ_AURB01000071.1"/>
</dbReference>
<dbReference type="PANTHER" id="PTHR21600:SF71">
    <property type="entry name" value="PSEUDOURIDINE SYNTHASE"/>
    <property type="match status" value="1"/>
</dbReference>
<dbReference type="InterPro" id="IPR006145">
    <property type="entry name" value="PsdUridine_synth_RsuA/RluA"/>
</dbReference>
<dbReference type="OrthoDB" id="9807829at2"/>
<dbReference type="CDD" id="cd02869">
    <property type="entry name" value="PseudoU_synth_RluA_like"/>
    <property type="match status" value="1"/>
</dbReference>
<dbReference type="Gene3D" id="3.30.2350.10">
    <property type="entry name" value="Pseudouridine synthase"/>
    <property type="match status" value="1"/>
</dbReference>
<evidence type="ECO:0000256" key="1">
    <source>
        <dbReference type="ARBA" id="ARBA00000073"/>
    </source>
</evidence>
<feature type="domain" description="Pseudouridine synthase RsuA/RluA-like" evidence="6">
    <location>
        <begin position="84"/>
        <end position="238"/>
    </location>
</feature>
<dbReference type="InterPro" id="IPR050188">
    <property type="entry name" value="RluA_PseudoU_synthase"/>
</dbReference>
<gene>
    <name evidence="7" type="ORF">K1I37_11650</name>
</gene>
<dbReference type="KEGG" id="aaco:K1I37_11650"/>
<dbReference type="GO" id="GO:0140098">
    <property type="term" value="F:catalytic activity, acting on RNA"/>
    <property type="evidence" value="ECO:0007669"/>
    <property type="project" value="UniProtKB-ARBA"/>
</dbReference>
<dbReference type="AlphaFoldDB" id="T0CDI9"/>
<name>T0CDI9_ALIAG</name>
<dbReference type="GO" id="GO:0009982">
    <property type="term" value="F:pseudouridine synthase activity"/>
    <property type="evidence" value="ECO:0007669"/>
    <property type="project" value="InterPro"/>
</dbReference>
<dbReference type="SUPFAM" id="SSF55120">
    <property type="entry name" value="Pseudouridine synthase"/>
    <property type="match status" value="1"/>
</dbReference>
<dbReference type="InterPro" id="IPR036986">
    <property type="entry name" value="S4_RNA-bd_sf"/>
</dbReference>
<dbReference type="EMBL" id="CP080467">
    <property type="protein sequence ID" value="UNO47380.1"/>
    <property type="molecule type" value="Genomic_DNA"/>
</dbReference>
<dbReference type="PROSITE" id="PS01129">
    <property type="entry name" value="PSI_RLU"/>
    <property type="match status" value="1"/>
</dbReference>
<evidence type="ECO:0000256" key="2">
    <source>
        <dbReference type="ARBA" id="ARBA00010876"/>
    </source>
</evidence>
<keyword evidence="8" id="KW-1185">Reference proteome</keyword>
<reference evidence="8" key="1">
    <citation type="journal article" date="2022" name="G3 (Bethesda)">
        <title>Unveiling the complete genome sequence of Alicyclobacillus acidoterrestris DSM 3922T, a taint-producing strain.</title>
        <authorList>
            <person name="Leonardo I.C."/>
            <person name="Barreto Crespo M.T."/>
            <person name="Gaspar F.B."/>
        </authorList>
    </citation>
    <scope>NUCLEOTIDE SEQUENCE [LARGE SCALE GENOMIC DNA]</scope>
    <source>
        <strain evidence="8">DSM 3922</strain>
    </source>
</reference>
<comment type="catalytic activity">
    <reaction evidence="1">
        <text>a uridine in RNA = a pseudouridine in RNA</text>
        <dbReference type="Rhea" id="RHEA:48348"/>
        <dbReference type="Rhea" id="RHEA-COMP:12068"/>
        <dbReference type="Rhea" id="RHEA-COMP:12069"/>
        <dbReference type="ChEBI" id="CHEBI:65314"/>
        <dbReference type="ChEBI" id="CHEBI:65315"/>
    </reaction>
</comment>
<accession>T0CDI9</accession>
<dbReference type="InterPro" id="IPR020103">
    <property type="entry name" value="PsdUridine_synth_cat_dom_sf"/>
</dbReference>
<sequence length="326" mass="36479">MYEFTVSDAEAGRKLSTLLSNTHGMSRRFLRKVIQTDGVLCNGAPVLLSYIVCSGDKIQVVFPAEDSNVEPEQMDIEICYEDDNIVIVNKPAGILTHPSARERKGSLLAGVAGYLAARDLVPHSIHRLDKYTSGAIMFAKHAHAHHLYDAALRNNWIHRHYVALAFTEDSPPLHTWQTFQDFIAQDPNKPSRRVIGNETNGQIAITHMCPIARIAEVSVCVFRLETGRTHQIRLQMAARGMPLVGDRDYTYAYSGRTPTRSAAYYEKMLPHQALHAYELVWRVRAQDELSKVYAKPAATLEELWSLLGGSPSLDALVRDVVNNSLD</sequence>
<evidence type="ECO:0000313" key="7">
    <source>
        <dbReference type="EMBL" id="UNO47380.1"/>
    </source>
</evidence>
<dbReference type="InterPro" id="IPR006224">
    <property type="entry name" value="PsdUridine_synth_RluA-like_CS"/>
</dbReference>
<dbReference type="SUPFAM" id="SSF55174">
    <property type="entry name" value="Alpha-L RNA-binding motif"/>
    <property type="match status" value="1"/>
</dbReference>
<dbReference type="STRING" id="1356854.N007_20950"/>
<dbReference type="CDD" id="cd00165">
    <property type="entry name" value="S4"/>
    <property type="match status" value="1"/>
</dbReference>
<dbReference type="GO" id="GO:0003723">
    <property type="term" value="F:RNA binding"/>
    <property type="evidence" value="ECO:0007669"/>
    <property type="project" value="InterPro"/>
</dbReference>
<proteinExistence type="inferred from homology"/>
<dbReference type="GO" id="GO:0000455">
    <property type="term" value="P:enzyme-directed rRNA pseudouridine synthesis"/>
    <property type="evidence" value="ECO:0007669"/>
    <property type="project" value="TreeGrafter"/>
</dbReference>
<dbReference type="Pfam" id="PF00849">
    <property type="entry name" value="PseudoU_synth_2"/>
    <property type="match status" value="1"/>
</dbReference>
<dbReference type="Gene3D" id="3.10.290.10">
    <property type="entry name" value="RNA-binding S4 domain"/>
    <property type="match status" value="1"/>
</dbReference>
<accession>A0A9E7CR71</accession>
<dbReference type="PANTHER" id="PTHR21600">
    <property type="entry name" value="MITOCHONDRIAL RNA PSEUDOURIDINE SYNTHASE"/>
    <property type="match status" value="1"/>
</dbReference>
<dbReference type="eggNOG" id="COG0564">
    <property type="taxonomic scope" value="Bacteria"/>
</dbReference>
<keyword evidence="3" id="KW-0413">Isomerase</keyword>
<dbReference type="PROSITE" id="PS50889">
    <property type="entry name" value="S4"/>
    <property type="match status" value="1"/>
</dbReference>
<organism evidence="7 8">
    <name type="scientific">Alicyclobacillus acidoterrestris (strain ATCC 49025 / DSM 3922 / CIP 106132 / NCIMB 13137 / GD3B)</name>
    <dbReference type="NCBI Taxonomy" id="1356854"/>
    <lineage>
        <taxon>Bacteria</taxon>
        <taxon>Bacillati</taxon>
        <taxon>Bacillota</taxon>
        <taxon>Bacilli</taxon>
        <taxon>Bacillales</taxon>
        <taxon>Alicyclobacillaceae</taxon>
        <taxon>Alicyclobacillus</taxon>
    </lineage>
</organism>